<keyword evidence="3" id="KW-1185">Reference proteome</keyword>
<evidence type="ECO:0000256" key="1">
    <source>
        <dbReference type="SAM" id="MobiDB-lite"/>
    </source>
</evidence>
<dbReference type="EMBL" id="LXQA010335584">
    <property type="protein sequence ID" value="MCI44811.1"/>
    <property type="molecule type" value="Genomic_DNA"/>
</dbReference>
<evidence type="ECO:0000313" key="2">
    <source>
        <dbReference type="EMBL" id="MCI44811.1"/>
    </source>
</evidence>
<dbReference type="AlphaFoldDB" id="A0A392S7D3"/>
<accession>A0A392S7D3</accession>
<organism evidence="2 3">
    <name type="scientific">Trifolium medium</name>
    <dbReference type="NCBI Taxonomy" id="97028"/>
    <lineage>
        <taxon>Eukaryota</taxon>
        <taxon>Viridiplantae</taxon>
        <taxon>Streptophyta</taxon>
        <taxon>Embryophyta</taxon>
        <taxon>Tracheophyta</taxon>
        <taxon>Spermatophyta</taxon>
        <taxon>Magnoliopsida</taxon>
        <taxon>eudicotyledons</taxon>
        <taxon>Gunneridae</taxon>
        <taxon>Pentapetalae</taxon>
        <taxon>rosids</taxon>
        <taxon>fabids</taxon>
        <taxon>Fabales</taxon>
        <taxon>Fabaceae</taxon>
        <taxon>Papilionoideae</taxon>
        <taxon>50 kb inversion clade</taxon>
        <taxon>NPAAA clade</taxon>
        <taxon>Hologalegina</taxon>
        <taxon>IRL clade</taxon>
        <taxon>Trifolieae</taxon>
        <taxon>Trifolium</taxon>
    </lineage>
</organism>
<proteinExistence type="predicted"/>
<protein>
    <submittedName>
        <fullName evidence="2">Uncharacterized protein</fullName>
    </submittedName>
</protein>
<dbReference type="Proteomes" id="UP000265520">
    <property type="component" value="Unassembled WGS sequence"/>
</dbReference>
<name>A0A392S7D3_9FABA</name>
<comment type="caution">
    <text evidence="2">The sequence shown here is derived from an EMBL/GenBank/DDBJ whole genome shotgun (WGS) entry which is preliminary data.</text>
</comment>
<reference evidence="2 3" key="1">
    <citation type="journal article" date="2018" name="Front. Plant Sci.">
        <title>Red Clover (Trifolium pratense) and Zigzag Clover (T. medium) - A Picture of Genomic Similarities and Differences.</title>
        <authorList>
            <person name="Dluhosova J."/>
            <person name="Istvanek J."/>
            <person name="Nedelnik J."/>
            <person name="Repkova J."/>
        </authorList>
    </citation>
    <scope>NUCLEOTIDE SEQUENCE [LARGE SCALE GENOMIC DNA]</scope>
    <source>
        <strain evidence="3">cv. 10/8</strain>
        <tissue evidence="2">Leaf</tissue>
    </source>
</reference>
<feature type="non-terminal residue" evidence="2">
    <location>
        <position position="1"/>
    </location>
</feature>
<sequence length="55" mass="5896">APNHDSTSLPAPNHDSTSLPAPNQVVSHDHVDEVTGGDGNHVEWKCEDERALGVR</sequence>
<evidence type="ECO:0000313" key="3">
    <source>
        <dbReference type="Proteomes" id="UP000265520"/>
    </source>
</evidence>
<feature type="region of interest" description="Disordered" evidence="1">
    <location>
        <begin position="1"/>
        <end position="25"/>
    </location>
</feature>